<proteinExistence type="inferred from homology"/>
<dbReference type="Pfam" id="PF13359">
    <property type="entry name" value="DDE_Tnp_4"/>
    <property type="match status" value="1"/>
</dbReference>
<evidence type="ECO:0000256" key="8">
    <source>
        <dbReference type="ARBA" id="ARBA00022723"/>
    </source>
</evidence>
<dbReference type="GO" id="GO:0005737">
    <property type="term" value="C:cytoplasm"/>
    <property type="evidence" value="ECO:0007669"/>
    <property type="project" value="UniProtKB-SubCell"/>
</dbReference>
<dbReference type="EMBL" id="JBCEZU010000100">
    <property type="protein sequence ID" value="KAK9530485.1"/>
    <property type="molecule type" value="Genomic_DNA"/>
</dbReference>
<dbReference type="Proteomes" id="UP001488805">
    <property type="component" value="Unassembled WGS sequence"/>
</dbReference>
<evidence type="ECO:0000259" key="13">
    <source>
        <dbReference type="Pfam" id="PF13359"/>
    </source>
</evidence>
<gene>
    <name evidence="14" type="ORF">VZT92_011981</name>
</gene>
<evidence type="ECO:0000256" key="4">
    <source>
        <dbReference type="ARBA" id="ARBA00006958"/>
    </source>
</evidence>
<evidence type="ECO:0000256" key="11">
    <source>
        <dbReference type="ARBA" id="ARBA00030126"/>
    </source>
</evidence>
<keyword evidence="7" id="KW-0540">Nuclease</keyword>
<dbReference type="GO" id="GO:0016787">
    <property type="term" value="F:hydrolase activity"/>
    <property type="evidence" value="ECO:0007669"/>
    <property type="project" value="UniProtKB-KW"/>
</dbReference>
<keyword evidence="8" id="KW-0479">Metal-binding</keyword>
<sequence length="370" mass="40721">MAFALPVWLAVQEELLGHDECCAAPSSLDHFDDDALFQMFHLTRPCIAFITDAVRIRMKNVALKKPALSVDAAVMVALNYYAHGVSSAEVLQRVGPNQADSLAVICTLSEVIAGMADQFISFPLLREAKTNVAAKIRKVCGIPYALGVLAPAHFKIRASPYEKETFRSFVNTLGYTSVVSQIICDSDGNILSVEKCCVGSTFEQEMWDSSFKGKEMEEELHGPYWIIGGKGYHLSKHVLTPVSEPANDGEARFNEAHAKIHNVMRTMLGSMKRRFRCLMQLGFAQECSLDKKANIIKACSVLHNIAKKFSVPPPPVAGKIEPLHPGKQHSVPVPINPEALHARRELIRCHFSIAATRKDPPSKAIMGEDA</sequence>
<dbReference type="AlphaFoldDB" id="A0AAW1F7P9"/>
<dbReference type="GO" id="GO:0004518">
    <property type="term" value="F:nuclease activity"/>
    <property type="evidence" value="ECO:0007669"/>
    <property type="project" value="UniProtKB-KW"/>
</dbReference>
<evidence type="ECO:0000256" key="3">
    <source>
        <dbReference type="ARBA" id="ARBA00004496"/>
    </source>
</evidence>
<dbReference type="PRINTS" id="PR02086">
    <property type="entry name" value="PUTNUCHARBI1"/>
</dbReference>
<keyword evidence="9" id="KW-0378">Hydrolase</keyword>
<keyword evidence="15" id="KW-1185">Reference proteome</keyword>
<name>A0AAW1F7P9_ZOAVI</name>
<evidence type="ECO:0000256" key="10">
    <source>
        <dbReference type="ARBA" id="ARBA00023242"/>
    </source>
</evidence>
<evidence type="ECO:0000256" key="9">
    <source>
        <dbReference type="ARBA" id="ARBA00022801"/>
    </source>
</evidence>
<protein>
    <recommendedName>
        <fullName evidence="5">Putative nuclease HARBI1</fullName>
    </recommendedName>
    <alternativeName>
        <fullName evidence="11">Harbinger transposase-derived nuclease</fullName>
    </alternativeName>
</protein>
<evidence type="ECO:0000256" key="7">
    <source>
        <dbReference type="ARBA" id="ARBA00022722"/>
    </source>
</evidence>
<dbReference type="PANTHER" id="PTHR22930:SF252">
    <property type="entry name" value="NUCLEASE HARBI1-RELATED"/>
    <property type="match status" value="1"/>
</dbReference>
<comment type="similarity">
    <text evidence="4">Belongs to the HARBI1 family.</text>
</comment>
<comment type="cofactor">
    <cofactor evidence="1">
        <name>a divalent metal cation</name>
        <dbReference type="ChEBI" id="CHEBI:60240"/>
    </cofactor>
</comment>
<keyword evidence="10" id="KW-0539">Nucleus</keyword>
<keyword evidence="6" id="KW-0963">Cytoplasm</keyword>
<dbReference type="PANTHER" id="PTHR22930">
    <property type="match status" value="1"/>
</dbReference>
<reference evidence="14 15" key="1">
    <citation type="journal article" date="2024" name="Genome Biol. Evol.">
        <title>Chromosome-level genome assembly of the viviparous eelpout Zoarces viviparus.</title>
        <authorList>
            <person name="Fuhrmann N."/>
            <person name="Brasseur M.V."/>
            <person name="Bakowski C.E."/>
            <person name="Podsiadlowski L."/>
            <person name="Prost S."/>
            <person name="Krehenwinkel H."/>
            <person name="Mayer C."/>
        </authorList>
    </citation>
    <scope>NUCLEOTIDE SEQUENCE [LARGE SCALE GENOMIC DNA]</scope>
    <source>
        <strain evidence="14">NO-MEL_2022_Ind0_liver</strain>
    </source>
</reference>
<evidence type="ECO:0000256" key="2">
    <source>
        <dbReference type="ARBA" id="ARBA00004123"/>
    </source>
</evidence>
<organism evidence="14 15">
    <name type="scientific">Zoarces viviparus</name>
    <name type="common">Viviparous eelpout</name>
    <name type="synonym">Blennius viviparus</name>
    <dbReference type="NCBI Taxonomy" id="48416"/>
    <lineage>
        <taxon>Eukaryota</taxon>
        <taxon>Metazoa</taxon>
        <taxon>Chordata</taxon>
        <taxon>Craniata</taxon>
        <taxon>Vertebrata</taxon>
        <taxon>Euteleostomi</taxon>
        <taxon>Actinopterygii</taxon>
        <taxon>Neopterygii</taxon>
        <taxon>Teleostei</taxon>
        <taxon>Neoteleostei</taxon>
        <taxon>Acanthomorphata</taxon>
        <taxon>Eupercaria</taxon>
        <taxon>Perciformes</taxon>
        <taxon>Cottioidei</taxon>
        <taxon>Zoarcales</taxon>
        <taxon>Zoarcidae</taxon>
        <taxon>Zoarcinae</taxon>
        <taxon>Zoarces</taxon>
    </lineage>
</organism>
<dbReference type="GO" id="GO:0005634">
    <property type="term" value="C:nucleus"/>
    <property type="evidence" value="ECO:0007669"/>
    <property type="project" value="UniProtKB-SubCell"/>
</dbReference>
<accession>A0AAW1F7P9</accession>
<dbReference type="InterPro" id="IPR026103">
    <property type="entry name" value="HARBI1_animal"/>
</dbReference>
<evidence type="ECO:0000256" key="1">
    <source>
        <dbReference type="ARBA" id="ARBA00001968"/>
    </source>
</evidence>
<comment type="function">
    <text evidence="12">Transposase-derived protein that may have nuclease activity. Does not have transposase activity.</text>
</comment>
<comment type="caution">
    <text evidence="14">The sequence shown here is derived from an EMBL/GenBank/DDBJ whole genome shotgun (WGS) entry which is preliminary data.</text>
</comment>
<evidence type="ECO:0000256" key="5">
    <source>
        <dbReference type="ARBA" id="ARBA00015519"/>
    </source>
</evidence>
<evidence type="ECO:0000313" key="15">
    <source>
        <dbReference type="Proteomes" id="UP001488805"/>
    </source>
</evidence>
<evidence type="ECO:0000256" key="12">
    <source>
        <dbReference type="ARBA" id="ARBA00045850"/>
    </source>
</evidence>
<feature type="domain" description="DDE Tnp4" evidence="13">
    <location>
        <begin position="153"/>
        <end position="304"/>
    </location>
</feature>
<dbReference type="InterPro" id="IPR027806">
    <property type="entry name" value="HARBI1_dom"/>
</dbReference>
<comment type="subcellular location">
    <subcellularLocation>
        <location evidence="3">Cytoplasm</location>
    </subcellularLocation>
    <subcellularLocation>
        <location evidence="2">Nucleus</location>
    </subcellularLocation>
</comment>
<evidence type="ECO:0000256" key="6">
    <source>
        <dbReference type="ARBA" id="ARBA00022490"/>
    </source>
</evidence>
<dbReference type="InterPro" id="IPR045249">
    <property type="entry name" value="HARBI1-like"/>
</dbReference>
<dbReference type="GO" id="GO:0046872">
    <property type="term" value="F:metal ion binding"/>
    <property type="evidence" value="ECO:0007669"/>
    <property type="project" value="UniProtKB-KW"/>
</dbReference>
<evidence type="ECO:0000313" key="14">
    <source>
        <dbReference type="EMBL" id="KAK9530485.1"/>
    </source>
</evidence>